<feature type="transmembrane region" description="Helical" evidence="2">
    <location>
        <begin position="70"/>
        <end position="89"/>
    </location>
</feature>
<gene>
    <name evidence="3" type="ORF">I7822_26610</name>
</gene>
<organism evidence="3 4">
    <name type="scientific">Metabacillus bambusae</name>
    <dbReference type="NCBI Taxonomy" id="2795218"/>
    <lineage>
        <taxon>Bacteria</taxon>
        <taxon>Bacillati</taxon>
        <taxon>Bacillota</taxon>
        <taxon>Bacilli</taxon>
        <taxon>Bacillales</taxon>
        <taxon>Bacillaceae</taxon>
        <taxon>Metabacillus</taxon>
    </lineage>
</organism>
<protein>
    <submittedName>
        <fullName evidence="3">Uncharacterized protein</fullName>
    </submittedName>
</protein>
<accession>A0ABS3NAL4</accession>
<keyword evidence="2" id="KW-1133">Transmembrane helix</keyword>
<evidence type="ECO:0000313" key="4">
    <source>
        <dbReference type="Proteomes" id="UP000663981"/>
    </source>
</evidence>
<keyword evidence="2" id="KW-0472">Membrane</keyword>
<reference evidence="3 4" key="1">
    <citation type="submission" date="2021-03" db="EMBL/GenBank/DDBJ databases">
        <title>Whole genome sequence of Metabacillus bambusae BG109.</title>
        <authorList>
            <person name="Jeong J.W."/>
        </authorList>
    </citation>
    <scope>NUCLEOTIDE SEQUENCE [LARGE SCALE GENOMIC DNA]</scope>
    <source>
        <strain evidence="3 4">BG109</strain>
    </source>
</reference>
<dbReference type="EMBL" id="JAGDEL010000032">
    <property type="protein sequence ID" value="MBO1515195.1"/>
    <property type="molecule type" value="Genomic_DNA"/>
</dbReference>
<keyword evidence="4" id="KW-1185">Reference proteome</keyword>
<evidence type="ECO:0000256" key="1">
    <source>
        <dbReference type="SAM" id="MobiDB-lite"/>
    </source>
</evidence>
<feature type="compositionally biased region" description="Basic and acidic residues" evidence="1">
    <location>
        <begin position="163"/>
        <end position="176"/>
    </location>
</feature>
<proteinExistence type="predicted"/>
<name>A0ABS3NAL4_9BACI</name>
<dbReference type="RefSeq" id="WP_207982079.1">
    <property type="nucleotide sequence ID" value="NZ_JAGDEL010000032.1"/>
</dbReference>
<dbReference type="Proteomes" id="UP000663981">
    <property type="component" value="Unassembled WGS sequence"/>
</dbReference>
<comment type="caution">
    <text evidence="3">The sequence shown here is derived from an EMBL/GenBank/DDBJ whole genome shotgun (WGS) entry which is preliminary data.</text>
</comment>
<sequence>MTVIIGILIAIILYFRIKKIIRIFFSLRFWIGLLMNAVFFYVVYKYFPTIKETLSYYIYTYTDFFTLEDIELVAIIVAGAMCFFIWVFLCGRSRAFVTPFIFVLSVATLGLVIFNVSDGFDSAFDDGDEYGGDDSSSNQTWVDPHEVSGYVRSDGTQVAGYTRDGDGDTSVDRSLEEGGGYFRKY</sequence>
<evidence type="ECO:0000256" key="2">
    <source>
        <dbReference type="SAM" id="Phobius"/>
    </source>
</evidence>
<evidence type="ECO:0000313" key="3">
    <source>
        <dbReference type="EMBL" id="MBO1515195.1"/>
    </source>
</evidence>
<feature type="transmembrane region" description="Helical" evidence="2">
    <location>
        <begin position="20"/>
        <end position="44"/>
    </location>
</feature>
<feature type="region of interest" description="Disordered" evidence="1">
    <location>
        <begin position="156"/>
        <end position="185"/>
    </location>
</feature>
<feature type="transmembrane region" description="Helical" evidence="2">
    <location>
        <begin position="96"/>
        <end position="116"/>
    </location>
</feature>
<keyword evidence="2" id="KW-0812">Transmembrane</keyword>